<evidence type="ECO:0000313" key="2">
    <source>
        <dbReference type="Proteomes" id="UP001225378"/>
    </source>
</evidence>
<dbReference type="AlphaFoldDB" id="A0AAU7NYI0"/>
<dbReference type="Proteomes" id="UP001225378">
    <property type="component" value="Chromosome"/>
</dbReference>
<reference evidence="1 2" key="1">
    <citation type="journal article" date="2024" name="Microbiology">
        <title>Methylomarinum rosea sp. nov., a novel halophilic methanotrophic bacterium from the hypersaline Lake Elton.</title>
        <authorList>
            <person name="Suleimanov R.Z."/>
            <person name="Oshkin I.Y."/>
            <person name="Danilova O.V."/>
            <person name="Suzina N.E."/>
            <person name="Dedysh S.N."/>
        </authorList>
    </citation>
    <scope>NUCLEOTIDE SEQUENCE [LARGE SCALE GENOMIC DNA]</scope>
    <source>
        <strain evidence="1 2">Ch1-1</strain>
    </source>
</reference>
<protein>
    <submittedName>
        <fullName evidence="1">Uncharacterized protein</fullName>
    </submittedName>
</protein>
<dbReference type="KEGG" id="mech:Q9L42_007505"/>
<proteinExistence type="predicted"/>
<dbReference type="EMBL" id="CP157743">
    <property type="protein sequence ID" value="XBS21962.1"/>
    <property type="molecule type" value="Genomic_DNA"/>
</dbReference>
<keyword evidence="2" id="KW-1185">Reference proteome</keyword>
<sequence>MGKASRRKKLKRQQAIALEKCGGIKLSEALINLCEPYDHEDLPLHAYENLMAAAAMAWNIALQPEEKRQEMLLDALNKLSPIQKNLEDEFNEFMNNPDPENPPDSIVLIQIITGLIKRKDTLYPNDNRVVVDYEITENATQRHVTVTSSLSPKGDPN</sequence>
<organism evidence="1 2">
    <name type="scientific">Methylomarinum roseum</name>
    <dbReference type="NCBI Taxonomy" id="3067653"/>
    <lineage>
        <taxon>Bacteria</taxon>
        <taxon>Pseudomonadati</taxon>
        <taxon>Pseudomonadota</taxon>
        <taxon>Gammaproteobacteria</taxon>
        <taxon>Methylococcales</taxon>
        <taxon>Methylococcaceae</taxon>
        <taxon>Methylomarinum</taxon>
    </lineage>
</organism>
<name>A0AAU7NYI0_9GAMM</name>
<evidence type="ECO:0000313" key="1">
    <source>
        <dbReference type="EMBL" id="XBS21962.1"/>
    </source>
</evidence>
<accession>A0AAU7NYI0</accession>
<dbReference type="RefSeq" id="WP_305909056.1">
    <property type="nucleotide sequence ID" value="NZ_CP157743.1"/>
</dbReference>
<gene>
    <name evidence="1" type="ORF">Q9L42_007505</name>
</gene>